<name>A0A0F9HG05_9ZZZZ</name>
<dbReference type="SUPFAM" id="SSF69318">
    <property type="entry name" value="Integrin alpha N-terminal domain"/>
    <property type="match status" value="1"/>
</dbReference>
<sequence length="141" mass="16045">MNSKKFKCSVGFISIVLLGLLINLGIFLVKATKDDKQEEIIILDNSKINVDDSRYFKIGDIDGDGISEVITFKSIDKNSSFQWILNTYHKDKDIWIPILSRIFTEDISGYIHNVDIGNFDNDLAHEIIIASWEGNSSKIYL</sequence>
<organism evidence="1">
    <name type="scientific">marine sediment metagenome</name>
    <dbReference type="NCBI Taxonomy" id="412755"/>
    <lineage>
        <taxon>unclassified sequences</taxon>
        <taxon>metagenomes</taxon>
        <taxon>ecological metagenomes</taxon>
    </lineage>
</organism>
<accession>A0A0F9HG05</accession>
<proteinExistence type="predicted"/>
<evidence type="ECO:0000313" key="1">
    <source>
        <dbReference type="EMBL" id="KKM14406.1"/>
    </source>
</evidence>
<protein>
    <submittedName>
        <fullName evidence="1">Uncharacterized protein</fullName>
    </submittedName>
</protein>
<dbReference type="EMBL" id="LAZR01015154">
    <property type="protein sequence ID" value="KKM14406.1"/>
    <property type="molecule type" value="Genomic_DNA"/>
</dbReference>
<comment type="caution">
    <text evidence="1">The sequence shown here is derived from an EMBL/GenBank/DDBJ whole genome shotgun (WGS) entry which is preliminary data.</text>
</comment>
<reference evidence="1" key="1">
    <citation type="journal article" date="2015" name="Nature">
        <title>Complex archaea that bridge the gap between prokaryotes and eukaryotes.</title>
        <authorList>
            <person name="Spang A."/>
            <person name="Saw J.H."/>
            <person name="Jorgensen S.L."/>
            <person name="Zaremba-Niedzwiedzka K."/>
            <person name="Martijn J."/>
            <person name="Lind A.E."/>
            <person name="van Eijk R."/>
            <person name="Schleper C."/>
            <person name="Guy L."/>
            <person name="Ettema T.J."/>
        </authorList>
    </citation>
    <scope>NUCLEOTIDE SEQUENCE</scope>
</reference>
<dbReference type="AlphaFoldDB" id="A0A0F9HG05"/>
<gene>
    <name evidence="1" type="ORF">LCGC14_1706460</name>
</gene>
<dbReference type="InterPro" id="IPR028994">
    <property type="entry name" value="Integrin_alpha_N"/>
</dbReference>